<evidence type="ECO:0000256" key="3">
    <source>
        <dbReference type="ARBA" id="ARBA00022448"/>
    </source>
</evidence>
<evidence type="ECO:0000256" key="7">
    <source>
        <dbReference type="SAM" id="SignalP"/>
    </source>
</evidence>
<dbReference type="PANTHER" id="PTHR43649">
    <property type="entry name" value="ARABINOSE-BINDING PROTEIN-RELATED"/>
    <property type="match status" value="1"/>
</dbReference>
<keyword evidence="3" id="KW-0813">Transport</keyword>
<evidence type="ECO:0000256" key="1">
    <source>
        <dbReference type="ARBA" id="ARBA00004418"/>
    </source>
</evidence>
<organism evidence="8 9">
    <name type="scientific">Vibrio agarilyticus</name>
    <dbReference type="NCBI Taxonomy" id="2726741"/>
    <lineage>
        <taxon>Bacteria</taxon>
        <taxon>Pseudomonadati</taxon>
        <taxon>Pseudomonadota</taxon>
        <taxon>Gammaproteobacteria</taxon>
        <taxon>Vibrionales</taxon>
        <taxon>Vibrionaceae</taxon>
        <taxon>Vibrio</taxon>
    </lineage>
</organism>
<gene>
    <name evidence="8" type="ORF">HGP28_06355</name>
</gene>
<feature type="signal peptide" evidence="7">
    <location>
        <begin position="1"/>
        <end position="18"/>
    </location>
</feature>
<proteinExistence type="inferred from homology"/>
<protein>
    <recommendedName>
        <fullName evidence="6">Probable sugar-binding periplasmic protein</fullName>
    </recommendedName>
</protein>
<keyword evidence="4 7" id="KW-0732">Signal</keyword>
<dbReference type="SUPFAM" id="SSF53850">
    <property type="entry name" value="Periplasmic binding protein-like II"/>
    <property type="match status" value="1"/>
</dbReference>
<dbReference type="RefSeq" id="WP_168835622.1">
    <property type="nucleotide sequence ID" value="NZ_JABAIK010000005.1"/>
</dbReference>
<dbReference type="EMBL" id="JABAIK010000005">
    <property type="protein sequence ID" value="NLS12522.1"/>
    <property type="molecule type" value="Genomic_DNA"/>
</dbReference>
<dbReference type="GO" id="GO:0042597">
    <property type="term" value="C:periplasmic space"/>
    <property type="evidence" value="ECO:0007669"/>
    <property type="project" value="UniProtKB-SubCell"/>
</dbReference>
<comment type="function">
    <text evidence="5">Part of a binding-protein-dependent transport system for a sugar.</text>
</comment>
<dbReference type="Gene3D" id="3.40.190.10">
    <property type="entry name" value="Periplasmic binding protein-like II"/>
    <property type="match status" value="2"/>
</dbReference>
<sequence length="421" mass="47821">MKTLLCGALALGSFTAGAQTLVIDVWGDEEVRWAKTLLPAFNQHYPEINIKFNTIGNNQFIPKMVENFASGQVGDLIMCRPFDESQHWFTKGYFEELTEMEGMENFPSFAQLAWQTDSGAQTYCLPIGSVMHGFFYNKKIFDELKLVEPKTQSEFIATLQRIKEHGKYLPIAFGTKSGWDVLEVGLQNIGPNYWRGEDGRVALIQGDETFDSSSYVAAFKALESWRPYLASNFNELTYDNYWDQFKQGQAAIIPAGSWETSKASDSVELGVFPPPVPDGQKQCFFNEHTDKGIAINKNSPNKDAAMKLLKWMTTKEFASLYVEAEPGFFSLSNHFYDINNDIANEMASWRLQCDSTIRNFAQYLDRGEVSFKKMSQDASVGVIEGTITPEQAAFNVQQGLERWYEPQQILRQKMDQSQFCQ</sequence>
<comment type="similarity">
    <text evidence="2">Belongs to the bacterial solute-binding protein 1 family.</text>
</comment>
<evidence type="ECO:0000256" key="4">
    <source>
        <dbReference type="ARBA" id="ARBA00022729"/>
    </source>
</evidence>
<name>A0A7X8TPE5_9VIBR</name>
<dbReference type="AlphaFoldDB" id="A0A7X8TPE5"/>
<comment type="subcellular location">
    <subcellularLocation>
        <location evidence="1">Periplasm</location>
    </subcellularLocation>
</comment>
<reference evidence="8 9" key="1">
    <citation type="submission" date="2020-04" db="EMBL/GenBank/DDBJ databases">
        <title>Vibrio sp. SM6, a novel species isolated from seawater.</title>
        <authorList>
            <person name="Wang X."/>
        </authorList>
    </citation>
    <scope>NUCLEOTIDE SEQUENCE [LARGE SCALE GENOMIC DNA]</scope>
    <source>
        <strain evidence="8 9">SM6</strain>
    </source>
</reference>
<evidence type="ECO:0000313" key="9">
    <source>
        <dbReference type="Proteomes" id="UP000535589"/>
    </source>
</evidence>
<dbReference type="Proteomes" id="UP000535589">
    <property type="component" value="Unassembled WGS sequence"/>
</dbReference>
<evidence type="ECO:0000256" key="5">
    <source>
        <dbReference type="ARBA" id="ARBA00049629"/>
    </source>
</evidence>
<dbReference type="PANTHER" id="PTHR43649:SF28">
    <property type="entry name" value="BINDING PROTEIN COMPONENT OF ABC SUGAR TRANSPORTER-RELATED"/>
    <property type="match status" value="1"/>
</dbReference>
<dbReference type="InterPro" id="IPR050490">
    <property type="entry name" value="Bact_solute-bd_prot1"/>
</dbReference>
<evidence type="ECO:0000256" key="6">
    <source>
        <dbReference type="ARBA" id="ARBA00049753"/>
    </source>
</evidence>
<evidence type="ECO:0000256" key="2">
    <source>
        <dbReference type="ARBA" id="ARBA00008520"/>
    </source>
</evidence>
<accession>A0A7X8TPE5</accession>
<comment type="caution">
    <text evidence="8">The sequence shown here is derived from an EMBL/GenBank/DDBJ whole genome shotgun (WGS) entry which is preliminary data.</text>
</comment>
<dbReference type="Pfam" id="PF01547">
    <property type="entry name" value="SBP_bac_1"/>
    <property type="match status" value="1"/>
</dbReference>
<evidence type="ECO:0000313" key="8">
    <source>
        <dbReference type="EMBL" id="NLS12522.1"/>
    </source>
</evidence>
<feature type="chain" id="PRO_5030661798" description="Probable sugar-binding periplasmic protein" evidence="7">
    <location>
        <begin position="19"/>
        <end position="421"/>
    </location>
</feature>
<dbReference type="InterPro" id="IPR006059">
    <property type="entry name" value="SBP"/>
</dbReference>
<keyword evidence="9" id="KW-1185">Reference proteome</keyword>